<comment type="caution">
    <text evidence="1">The sequence shown here is derived from an EMBL/GenBank/DDBJ whole genome shotgun (WGS) entry which is preliminary data.</text>
</comment>
<evidence type="ECO:0000313" key="2">
    <source>
        <dbReference type="Proteomes" id="UP001165960"/>
    </source>
</evidence>
<reference evidence="1" key="1">
    <citation type="submission" date="2022-04" db="EMBL/GenBank/DDBJ databases">
        <title>Genome of the entomopathogenic fungus Entomophthora muscae.</title>
        <authorList>
            <person name="Elya C."/>
            <person name="Lovett B.R."/>
            <person name="Lee E."/>
            <person name="Macias A.M."/>
            <person name="Hajek A.E."/>
            <person name="De Bivort B.L."/>
            <person name="Kasson M.T."/>
            <person name="De Fine Licht H.H."/>
            <person name="Stajich J.E."/>
        </authorList>
    </citation>
    <scope>NUCLEOTIDE SEQUENCE</scope>
    <source>
        <strain evidence="1">Berkeley</strain>
    </source>
</reference>
<organism evidence="1 2">
    <name type="scientific">Entomophthora muscae</name>
    <dbReference type="NCBI Taxonomy" id="34485"/>
    <lineage>
        <taxon>Eukaryota</taxon>
        <taxon>Fungi</taxon>
        <taxon>Fungi incertae sedis</taxon>
        <taxon>Zoopagomycota</taxon>
        <taxon>Entomophthoromycotina</taxon>
        <taxon>Entomophthoromycetes</taxon>
        <taxon>Entomophthorales</taxon>
        <taxon>Entomophthoraceae</taxon>
        <taxon>Entomophthora</taxon>
    </lineage>
</organism>
<dbReference type="Proteomes" id="UP001165960">
    <property type="component" value="Unassembled WGS sequence"/>
</dbReference>
<gene>
    <name evidence="1" type="ORF">DSO57_1007725</name>
</gene>
<name>A0ACC2THX6_9FUNG</name>
<protein>
    <submittedName>
        <fullName evidence="1">Uncharacterized protein</fullName>
    </submittedName>
</protein>
<keyword evidence="2" id="KW-1185">Reference proteome</keyword>
<dbReference type="EMBL" id="QTSX02002863">
    <property type="protein sequence ID" value="KAJ9074305.1"/>
    <property type="molecule type" value="Genomic_DNA"/>
</dbReference>
<accession>A0ACC2THX6</accession>
<sequence>MMVYKSRDKDMMVKQGHINRTLGQSKIMRLSSDKTRKLIISNFKSIDDCLTYFLAQVQILHPYYACAVLQEGYRSSEPLTIWDTKVRLCDDFRGQYHGVCIPPTDYGAWLEPPQHWLLPLKWKYNPNYFVGNSTRITFLGDGLTALS</sequence>
<evidence type="ECO:0000313" key="1">
    <source>
        <dbReference type="EMBL" id="KAJ9074305.1"/>
    </source>
</evidence>
<proteinExistence type="predicted"/>